<feature type="transmembrane region" description="Helical" evidence="2">
    <location>
        <begin position="134"/>
        <end position="159"/>
    </location>
</feature>
<keyword evidence="2" id="KW-1133">Transmembrane helix</keyword>
<evidence type="ECO:0000256" key="1">
    <source>
        <dbReference type="SAM" id="MobiDB-lite"/>
    </source>
</evidence>
<feature type="region of interest" description="Disordered" evidence="1">
    <location>
        <begin position="342"/>
        <end position="381"/>
    </location>
</feature>
<feature type="transmembrane region" description="Helical" evidence="2">
    <location>
        <begin position="109"/>
        <end position="127"/>
    </location>
</feature>
<dbReference type="Proteomes" id="UP000077266">
    <property type="component" value="Unassembled WGS sequence"/>
</dbReference>
<evidence type="ECO:0000259" key="3">
    <source>
        <dbReference type="Pfam" id="PF20152"/>
    </source>
</evidence>
<keyword evidence="2" id="KW-0812">Transmembrane</keyword>
<feature type="transmembrane region" description="Helical" evidence="2">
    <location>
        <begin position="191"/>
        <end position="214"/>
    </location>
</feature>
<evidence type="ECO:0000256" key="2">
    <source>
        <dbReference type="SAM" id="Phobius"/>
    </source>
</evidence>
<name>A0A165EYJ8_EXIGL</name>
<dbReference type="Pfam" id="PF20152">
    <property type="entry name" value="DUF6534"/>
    <property type="match status" value="1"/>
</dbReference>
<dbReference type="OrthoDB" id="3155837at2759"/>
<proteinExistence type="predicted"/>
<protein>
    <recommendedName>
        <fullName evidence="3">DUF6534 domain-containing protein</fullName>
    </recommendedName>
</protein>
<keyword evidence="2" id="KW-0472">Membrane</keyword>
<keyword evidence="5" id="KW-1185">Reference proteome</keyword>
<sequence>MSTGNPFVNAVIERRIGYLGPFLCGALVQCIQMGIILDQASRYFFTWEPNPVDGVSKRPKEKILVLSVITIALFQTVAAIWSIFTVHVAHFGDWLYALNFGWADKMQPIVTMSMAAPVQAFLIWRVVKALDRRWWAIVPLFALQAVSVITSIVTTVQAFQLDFGAPSADSDAPPPPPPPPPGTPLPIDPTYVIYLASSAALDAATTSILAAFLLRSRMKSSSDYTRNLIRRLIFVVWQAALPPALCALAGVFVYIVTIRASGHSEIFGVRPGFWDLFFQLVLGKFYVISLLATVNGRAEILRSATALTAENISMSTRSARGRRLTQMPMAINVNVTRTSVTEGRFKSPAQSPRGDNDTSTFELKGIRETTEGTDSEFGQAV</sequence>
<organism evidence="4 5">
    <name type="scientific">Exidia glandulosa HHB12029</name>
    <dbReference type="NCBI Taxonomy" id="1314781"/>
    <lineage>
        <taxon>Eukaryota</taxon>
        <taxon>Fungi</taxon>
        <taxon>Dikarya</taxon>
        <taxon>Basidiomycota</taxon>
        <taxon>Agaricomycotina</taxon>
        <taxon>Agaricomycetes</taxon>
        <taxon>Auriculariales</taxon>
        <taxon>Exidiaceae</taxon>
        <taxon>Exidia</taxon>
    </lineage>
</organism>
<dbReference type="EMBL" id="KV426110">
    <property type="protein sequence ID" value="KZV87982.1"/>
    <property type="molecule type" value="Genomic_DNA"/>
</dbReference>
<reference evidence="4 5" key="1">
    <citation type="journal article" date="2016" name="Mol. Biol. Evol.">
        <title>Comparative Genomics of Early-Diverging Mushroom-Forming Fungi Provides Insights into the Origins of Lignocellulose Decay Capabilities.</title>
        <authorList>
            <person name="Nagy L.G."/>
            <person name="Riley R."/>
            <person name="Tritt A."/>
            <person name="Adam C."/>
            <person name="Daum C."/>
            <person name="Floudas D."/>
            <person name="Sun H."/>
            <person name="Yadav J.S."/>
            <person name="Pangilinan J."/>
            <person name="Larsson K.H."/>
            <person name="Matsuura K."/>
            <person name="Barry K."/>
            <person name="Labutti K."/>
            <person name="Kuo R."/>
            <person name="Ohm R.A."/>
            <person name="Bhattacharya S.S."/>
            <person name="Shirouzu T."/>
            <person name="Yoshinaga Y."/>
            <person name="Martin F.M."/>
            <person name="Grigoriev I.V."/>
            <person name="Hibbett D.S."/>
        </authorList>
    </citation>
    <scope>NUCLEOTIDE SEQUENCE [LARGE SCALE GENOMIC DNA]</scope>
    <source>
        <strain evidence="4 5">HHB12029</strain>
    </source>
</reference>
<feature type="transmembrane region" description="Helical" evidence="2">
    <location>
        <begin position="276"/>
        <end position="294"/>
    </location>
</feature>
<feature type="transmembrane region" description="Helical" evidence="2">
    <location>
        <begin position="234"/>
        <end position="256"/>
    </location>
</feature>
<dbReference type="InterPro" id="IPR045339">
    <property type="entry name" value="DUF6534"/>
</dbReference>
<evidence type="ECO:0000313" key="4">
    <source>
        <dbReference type="EMBL" id="KZV87982.1"/>
    </source>
</evidence>
<feature type="transmembrane region" description="Helical" evidence="2">
    <location>
        <begin position="16"/>
        <end position="37"/>
    </location>
</feature>
<evidence type="ECO:0000313" key="5">
    <source>
        <dbReference type="Proteomes" id="UP000077266"/>
    </source>
</evidence>
<accession>A0A165EYJ8</accession>
<dbReference type="InParanoid" id="A0A165EYJ8"/>
<feature type="domain" description="DUF6534" evidence="3">
    <location>
        <begin position="198"/>
        <end position="298"/>
    </location>
</feature>
<feature type="transmembrane region" description="Helical" evidence="2">
    <location>
        <begin position="63"/>
        <end position="89"/>
    </location>
</feature>
<dbReference type="AlphaFoldDB" id="A0A165EYJ8"/>
<dbReference type="PANTHER" id="PTHR40465">
    <property type="entry name" value="CHROMOSOME 1, WHOLE GENOME SHOTGUN SEQUENCE"/>
    <property type="match status" value="1"/>
</dbReference>
<dbReference type="STRING" id="1314781.A0A165EYJ8"/>
<gene>
    <name evidence="4" type="ORF">EXIGLDRAFT_839567</name>
</gene>
<dbReference type="PANTHER" id="PTHR40465:SF1">
    <property type="entry name" value="DUF6534 DOMAIN-CONTAINING PROTEIN"/>
    <property type="match status" value="1"/>
</dbReference>